<comment type="subunit">
    <text evidence="6">Homotetramer. Forms an RuvA(8)-RuvB(12)-Holliday junction (HJ) complex. HJ DNA is sandwiched between 2 RuvA tetramers; dsDNA enters through RuvA and exits via RuvB. An RuvB hexamer assembles on each DNA strand where it exits the tetramer. Each RuvB hexamer is contacted by two RuvA subunits (via domain III) on 2 adjacent RuvB subunits; this complex drives branch migration. In the full resolvosome a probable DNA-RuvA(4)-RuvB(12)-RuvC(2) complex forms which resolves the HJ.</text>
</comment>
<keyword evidence="8" id="KW-0547">Nucleotide-binding</keyword>
<evidence type="ECO:0000313" key="9">
    <source>
        <dbReference type="Proteomes" id="UP000199602"/>
    </source>
</evidence>
<dbReference type="HAMAP" id="MF_00031">
    <property type="entry name" value="DNA_HJ_migration_RuvA"/>
    <property type="match status" value="1"/>
</dbReference>
<evidence type="ECO:0000256" key="5">
    <source>
        <dbReference type="ARBA" id="ARBA00023204"/>
    </source>
</evidence>
<dbReference type="GO" id="GO:0009378">
    <property type="term" value="F:four-way junction helicase activity"/>
    <property type="evidence" value="ECO:0007669"/>
    <property type="project" value="InterPro"/>
</dbReference>
<feature type="domain" description="Helix-hairpin-helix DNA-binding motif class 1" evidence="7">
    <location>
        <begin position="72"/>
        <end position="91"/>
    </location>
</feature>
<evidence type="ECO:0000256" key="4">
    <source>
        <dbReference type="ARBA" id="ARBA00023172"/>
    </source>
</evidence>
<dbReference type="AlphaFoldDB" id="A0A1H0GHK1"/>
<dbReference type="Gene3D" id="1.10.8.10">
    <property type="entry name" value="DNA helicase RuvA subunit, C-terminal domain"/>
    <property type="match status" value="1"/>
</dbReference>
<keyword evidence="8" id="KW-0067">ATP-binding</keyword>
<evidence type="ECO:0000313" key="8">
    <source>
        <dbReference type="EMBL" id="SDO06386.1"/>
    </source>
</evidence>
<dbReference type="InterPro" id="IPR012340">
    <property type="entry name" value="NA-bd_OB-fold"/>
</dbReference>
<dbReference type="Proteomes" id="UP000199602">
    <property type="component" value="Unassembled WGS sequence"/>
</dbReference>
<comment type="similarity">
    <text evidence="6">Belongs to the RuvA family.</text>
</comment>
<organism evidence="8 9">
    <name type="scientific">Desulfonauticus submarinus</name>
    <dbReference type="NCBI Taxonomy" id="206665"/>
    <lineage>
        <taxon>Bacteria</taxon>
        <taxon>Pseudomonadati</taxon>
        <taxon>Thermodesulfobacteriota</taxon>
        <taxon>Desulfovibrionia</taxon>
        <taxon>Desulfovibrionales</taxon>
        <taxon>Desulfonauticaceae</taxon>
        <taxon>Desulfonauticus</taxon>
    </lineage>
</organism>
<dbReference type="EMBL" id="FNIN01000018">
    <property type="protein sequence ID" value="SDO06386.1"/>
    <property type="molecule type" value="Genomic_DNA"/>
</dbReference>
<dbReference type="Pfam" id="PF14520">
    <property type="entry name" value="HHH_5"/>
    <property type="match status" value="1"/>
</dbReference>
<keyword evidence="5 6" id="KW-0234">DNA repair</keyword>
<keyword evidence="1 6" id="KW-0963">Cytoplasm</keyword>
<evidence type="ECO:0000256" key="1">
    <source>
        <dbReference type="ARBA" id="ARBA00022490"/>
    </source>
</evidence>
<name>A0A1H0GHK1_9BACT</name>
<comment type="domain">
    <text evidence="6">Has three domains with a flexible linker between the domains II and III and assumes an 'L' shape. Domain III is highly mobile and contacts RuvB.</text>
</comment>
<keyword evidence="9" id="KW-1185">Reference proteome</keyword>
<dbReference type="Gene3D" id="2.40.50.140">
    <property type="entry name" value="Nucleic acid-binding proteins"/>
    <property type="match status" value="1"/>
</dbReference>
<dbReference type="InterPro" id="IPR010994">
    <property type="entry name" value="RuvA_2-like"/>
</dbReference>
<reference evidence="8 9" key="1">
    <citation type="submission" date="2016-10" db="EMBL/GenBank/DDBJ databases">
        <authorList>
            <person name="de Groot N.N."/>
        </authorList>
    </citation>
    <scope>NUCLEOTIDE SEQUENCE [LARGE SCALE GENOMIC DNA]</scope>
    <source>
        <strain evidence="8 9">DSM 15269</strain>
    </source>
</reference>
<evidence type="ECO:0000256" key="2">
    <source>
        <dbReference type="ARBA" id="ARBA00022763"/>
    </source>
</evidence>
<keyword evidence="8" id="KW-0378">Hydrolase</keyword>
<keyword evidence="4 6" id="KW-0233">DNA recombination</keyword>
<dbReference type="SUPFAM" id="SSF46929">
    <property type="entry name" value="DNA helicase RuvA subunit, C-terminal domain"/>
    <property type="match status" value="1"/>
</dbReference>
<keyword evidence="2 6" id="KW-0227">DNA damage</keyword>
<dbReference type="SUPFAM" id="SSF50249">
    <property type="entry name" value="Nucleic acid-binding proteins"/>
    <property type="match status" value="1"/>
</dbReference>
<dbReference type="OrthoDB" id="5293449at2"/>
<dbReference type="STRING" id="206665.SAMN04488516_11833"/>
<dbReference type="RefSeq" id="WP_092066668.1">
    <property type="nucleotide sequence ID" value="NZ_FNIN01000018.1"/>
</dbReference>
<dbReference type="CDD" id="cd14332">
    <property type="entry name" value="UBA_RuvA_C"/>
    <property type="match status" value="1"/>
</dbReference>
<feature type="domain" description="Helix-hairpin-helix DNA-binding motif class 1" evidence="7">
    <location>
        <begin position="107"/>
        <end position="126"/>
    </location>
</feature>
<accession>A0A1H0GHK1</accession>
<comment type="caution">
    <text evidence="6">Lacks conserved residue(s) required for the propagation of feature annotation.</text>
</comment>
<dbReference type="GO" id="GO:0006310">
    <property type="term" value="P:DNA recombination"/>
    <property type="evidence" value="ECO:0007669"/>
    <property type="project" value="UniProtKB-UniRule"/>
</dbReference>
<protein>
    <recommendedName>
        <fullName evidence="6">Holliday junction branch migration complex subunit RuvA</fullName>
    </recommendedName>
</protein>
<keyword evidence="8" id="KW-0347">Helicase</keyword>
<comment type="function">
    <text evidence="6">The RuvA-RuvB-RuvC complex processes Holliday junction (HJ) DNA during genetic recombination and DNA repair, while the RuvA-RuvB complex plays an important role in the rescue of blocked DNA replication forks via replication fork reversal (RFR). RuvA specifically binds to HJ cruciform DNA, conferring on it an open structure. The RuvB hexamer acts as an ATP-dependent pump, pulling dsDNA into and through the RuvAB complex. HJ branch migration allows RuvC to scan DNA until it finds its consensus sequence, where it cleaves and resolves the cruciform DNA.</text>
</comment>
<dbReference type="Gene3D" id="1.10.150.20">
    <property type="entry name" value="5' to 3' exonuclease, C-terminal subdomain"/>
    <property type="match status" value="1"/>
</dbReference>
<dbReference type="InterPro" id="IPR036267">
    <property type="entry name" value="RuvA_C_sf"/>
</dbReference>
<sequence>MIAYLKGKLLFISPDSVILAVQGVGYEVFLPTRILSQLEQGQDVELFTYTVVREDVLDLYGFLSWQERSTFATLLSIPKIGPKLGLAILNKFTPEDLAQIVFREDVSRLASVPGIGAKTAKKIFLDLKDKLKISNVEDRFAPIESGDKGSILTDTLEALKGLGYTEEEVLPLIKEVLAQDESLDVSLLIREVLKKKANLKT</sequence>
<dbReference type="GO" id="GO:0009379">
    <property type="term" value="C:Holliday junction helicase complex"/>
    <property type="evidence" value="ECO:0007669"/>
    <property type="project" value="InterPro"/>
</dbReference>
<feature type="region of interest" description="Domain III" evidence="6">
    <location>
        <begin position="151"/>
        <end position="201"/>
    </location>
</feature>
<evidence type="ECO:0000256" key="6">
    <source>
        <dbReference type="HAMAP-Rule" id="MF_00031"/>
    </source>
</evidence>
<evidence type="ECO:0000259" key="7">
    <source>
        <dbReference type="SMART" id="SM00278"/>
    </source>
</evidence>
<dbReference type="GO" id="GO:0005737">
    <property type="term" value="C:cytoplasm"/>
    <property type="evidence" value="ECO:0007669"/>
    <property type="project" value="UniProtKB-SubCell"/>
</dbReference>
<comment type="subcellular location">
    <subcellularLocation>
        <location evidence="6">Cytoplasm</location>
    </subcellularLocation>
</comment>
<dbReference type="InterPro" id="IPR011114">
    <property type="entry name" value="RuvA_C"/>
</dbReference>
<dbReference type="InterPro" id="IPR013849">
    <property type="entry name" value="DNA_helicase_Holl-junc_RuvA_I"/>
</dbReference>
<dbReference type="GO" id="GO:0005524">
    <property type="term" value="F:ATP binding"/>
    <property type="evidence" value="ECO:0007669"/>
    <property type="project" value="InterPro"/>
</dbReference>
<dbReference type="GO" id="GO:0048476">
    <property type="term" value="C:Holliday junction resolvase complex"/>
    <property type="evidence" value="ECO:0007669"/>
    <property type="project" value="UniProtKB-UniRule"/>
</dbReference>
<gene>
    <name evidence="6" type="primary">ruvA</name>
    <name evidence="8" type="ORF">SAMN04488516_11833</name>
</gene>
<proteinExistence type="inferred from homology"/>
<dbReference type="SUPFAM" id="SSF47781">
    <property type="entry name" value="RuvA domain 2-like"/>
    <property type="match status" value="1"/>
</dbReference>
<keyword evidence="3 6" id="KW-0238">DNA-binding</keyword>
<dbReference type="GO" id="GO:0006281">
    <property type="term" value="P:DNA repair"/>
    <property type="evidence" value="ECO:0007669"/>
    <property type="project" value="UniProtKB-UniRule"/>
</dbReference>
<dbReference type="GO" id="GO:0000400">
    <property type="term" value="F:four-way junction DNA binding"/>
    <property type="evidence" value="ECO:0007669"/>
    <property type="project" value="UniProtKB-UniRule"/>
</dbReference>
<dbReference type="Pfam" id="PF01330">
    <property type="entry name" value="RuvA_N"/>
    <property type="match status" value="1"/>
</dbReference>
<evidence type="ECO:0000256" key="3">
    <source>
        <dbReference type="ARBA" id="ARBA00023125"/>
    </source>
</evidence>
<dbReference type="Pfam" id="PF07499">
    <property type="entry name" value="RuvA_C"/>
    <property type="match status" value="1"/>
</dbReference>
<dbReference type="InterPro" id="IPR000085">
    <property type="entry name" value="RuvA"/>
</dbReference>
<dbReference type="InterPro" id="IPR003583">
    <property type="entry name" value="Hlx-hairpin-Hlx_DNA-bd_motif"/>
</dbReference>
<dbReference type="NCBIfam" id="TIGR00084">
    <property type="entry name" value="ruvA"/>
    <property type="match status" value="1"/>
</dbReference>
<dbReference type="SMART" id="SM00278">
    <property type="entry name" value="HhH1"/>
    <property type="match status" value="2"/>
</dbReference>